<dbReference type="Pfam" id="PF02767">
    <property type="entry name" value="DNA_pol3_beta_2"/>
    <property type="match status" value="1"/>
</dbReference>
<evidence type="ECO:0000256" key="4">
    <source>
        <dbReference type="ARBA" id="ARBA00022490"/>
    </source>
</evidence>
<keyword evidence="15" id="KW-1185">Reference proteome</keyword>
<feature type="domain" description="DNA polymerase III beta sliding clamp N-terminal" evidence="11">
    <location>
        <begin position="1"/>
        <end position="117"/>
    </location>
</feature>
<keyword evidence="5 10" id="KW-0808">Transferase</keyword>
<gene>
    <name evidence="14" type="ORF">LS71_009215</name>
</gene>
<comment type="subunit">
    <text evidence="10">Forms a ring-shaped head-to-tail homodimer around DNA.</text>
</comment>
<dbReference type="PANTHER" id="PTHR30478">
    <property type="entry name" value="DNA POLYMERASE III SUBUNIT BETA"/>
    <property type="match status" value="1"/>
</dbReference>
<dbReference type="CDD" id="cd00140">
    <property type="entry name" value="beta_clamp"/>
    <property type="match status" value="1"/>
</dbReference>
<dbReference type="InterPro" id="IPR022637">
    <property type="entry name" value="DNA_polIII_beta_cen"/>
</dbReference>
<dbReference type="SUPFAM" id="SSF55979">
    <property type="entry name" value="DNA clamp"/>
    <property type="match status" value="3"/>
</dbReference>
<feature type="domain" description="DNA polymerase III beta sliding clamp C-terminal" evidence="13">
    <location>
        <begin position="240"/>
        <end position="350"/>
    </location>
</feature>
<accession>A0A4U8T548</accession>
<dbReference type="Pfam" id="PF00712">
    <property type="entry name" value="DNA_pol3_beta"/>
    <property type="match status" value="1"/>
</dbReference>
<dbReference type="PANTHER" id="PTHR30478:SF0">
    <property type="entry name" value="BETA SLIDING CLAMP"/>
    <property type="match status" value="1"/>
</dbReference>
<keyword evidence="7 10" id="KW-0235">DNA replication</keyword>
<evidence type="ECO:0000256" key="7">
    <source>
        <dbReference type="ARBA" id="ARBA00022705"/>
    </source>
</evidence>
<feature type="domain" description="DNA polymerase III beta sliding clamp central" evidence="12">
    <location>
        <begin position="128"/>
        <end position="237"/>
    </location>
</feature>
<reference evidence="14 15" key="1">
    <citation type="journal article" date="2014" name="Genome Announc.">
        <title>Draft genome sequences of eight enterohepatic helicobacter species isolated from both laboratory and wild rodents.</title>
        <authorList>
            <person name="Sheh A."/>
            <person name="Shen Z."/>
            <person name="Fox J.G."/>
        </authorList>
    </citation>
    <scope>NUCLEOTIDE SEQUENCE [LARGE SCALE GENOMIC DNA]</scope>
    <source>
        <strain evidence="14 15">MIT 09-6949</strain>
    </source>
</reference>
<keyword evidence="4 10" id="KW-0963">Cytoplasm</keyword>
<evidence type="ECO:0000256" key="6">
    <source>
        <dbReference type="ARBA" id="ARBA00022695"/>
    </source>
</evidence>
<organism evidence="14 15">
    <name type="scientific">Helicobacter jaachi</name>
    <dbReference type="NCBI Taxonomy" id="1677920"/>
    <lineage>
        <taxon>Bacteria</taxon>
        <taxon>Pseudomonadati</taxon>
        <taxon>Campylobacterota</taxon>
        <taxon>Epsilonproteobacteria</taxon>
        <taxon>Campylobacterales</taxon>
        <taxon>Helicobacteraceae</taxon>
        <taxon>Helicobacter</taxon>
    </lineage>
</organism>
<keyword evidence="8 10" id="KW-0239">DNA-directed DNA polymerase</keyword>
<comment type="caution">
    <text evidence="14">The sequence shown here is derived from an EMBL/GenBank/DDBJ whole genome shotgun (WGS) entry which is preliminary data.</text>
</comment>
<dbReference type="InterPro" id="IPR022635">
    <property type="entry name" value="DNA_polIII_beta_C"/>
</dbReference>
<evidence type="ECO:0000256" key="9">
    <source>
        <dbReference type="ARBA" id="ARBA00023125"/>
    </source>
</evidence>
<dbReference type="GO" id="GO:0005737">
    <property type="term" value="C:cytoplasm"/>
    <property type="evidence" value="ECO:0007669"/>
    <property type="project" value="UniProtKB-SubCell"/>
</dbReference>
<comment type="subcellular location">
    <subcellularLocation>
        <location evidence="1 10">Cytoplasm</location>
    </subcellularLocation>
</comment>
<evidence type="ECO:0000313" key="15">
    <source>
        <dbReference type="Proteomes" id="UP000029733"/>
    </source>
</evidence>
<dbReference type="PIRSF" id="PIRSF000804">
    <property type="entry name" value="DNA_pol_III_b"/>
    <property type="match status" value="1"/>
</dbReference>
<evidence type="ECO:0000256" key="2">
    <source>
        <dbReference type="ARBA" id="ARBA00010752"/>
    </source>
</evidence>
<dbReference type="GO" id="GO:0009360">
    <property type="term" value="C:DNA polymerase III complex"/>
    <property type="evidence" value="ECO:0007669"/>
    <property type="project" value="InterPro"/>
</dbReference>
<proteinExistence type="inferred from homology"/>
<dbReference type="GO" id="GO:0008408">
    <property type="term" value="F:3'-5' exonuclease activity"/>
    <property type="evidence" value="ECO:0007669"/>
    <property type="project" value="InterPro"/>
</dbReference>
<evidence type="ECO:0000256" key="1">
    <source>
        <dbReference type="ARBA" id="ARBA00004496"/>
    </source>
</evidence>
<dbReference type="RefSeq" id="WP_034356551.1">
    <property type="nucleotide sequence ID" value="NZ_JRPR02000018.1"/>
</dbReference>
<evidence type="ECO:0000256" key="3">
    <source>
        <dbReference type="ARBA" id="ARBA00021035"/>
    </source>
</evidence>
<comment type="function">
    <text evidence="10">Confers DNA tethering and processivity to DNA polymerases and other proteins. Acts as a clamp, forming a ring around DNA (a reaction catalyzed by the clamp-loading complex) which diffuses in an ATP-independent manner freely and bidirectionally along dsDNA. Initially characterized for its ability to contact the catalytic subunit of DNA polymerase III (Pol III), a complex, multichain enzyme responsible for most of the replicative synthesis in bacteria; Pol III exhibits 3'-5' exonuclease proofreading activity. The beta chain is required for initiation of replication as well as for processivity of DNA replication.</text>
</comment>
<name>A0A4U8T548_9HELI</name>
<dbReference type="SMART" id="SM00480">
    <property type="entry name" value="POL3Bc"/>
    <property type="match status" value="1"/>
</dbReference>
<evidence type="ECO:0000313" key="14">
    <source>
        <dbReference type="EMBL" id="TLD94651.1"/>
    </source>
</evidence>
<evidence type="ECO:0000256" key="10">
    <source>
        <dbReference type="PIRNR" id="PIRNR000804"/>
    </source>
</evidence>
<dbReference type="InterPro" id="IPR046938">
    <property type="entry name" value="DNA_clamp_sf"/>
</dbReference>
<dbReference type="Gene3D" id="3.10.150.10">
    <property type="entry name" value="DNA Polymerase III, subunit A, domain 2"/>
    <property type="match status" value="3"/>
</dbReference>
<evidence type="ECO:0000259" key="12">
    <source>
        <dbReference type="Pfam" id="PF02767"/>
    </source>
</evidence>
<dbReference type="Proteomes" id="UP000029733">
    <property type="component" value="Unassembled WGS sequence"/>
</dbReference>
<keyword evidence="6 10" id="KW-0548">Nucleotidyltransferase</keyword>
<dbReference type="InterPro" id="IPR001001">
    <property type="entry name" value="DNA_polIII_beta"/>
</dbReference>
<dbReference type="AlphaFoldDB" id="A0A4U8T548"/>
<dbReference type="Pfam" id="PF02768">
    <property type="entry name" value="DNA_pol3_beta_3"/>
    <property type="match status" value="1"/>
</dbReference>
<evidence type="ECO:0000256" key="8">
    <source>
        <dbReference type="ARBA" id="ARBA00022932"/>
    </source>
</evidence>
<comment type="similarity">
    <text evidence="2 10">Belongs to the beta sliding clamp family.</text>
</comment>
<dbReference type="InterPro" id="IPR022634">
    <property type="entry name" value="DNA_polIII_beta_N"/>
</dbReference>
<dbReference type="GO" id="GO:0003887">
    <property type="term" value="F:DNA-directed DNA polymerase activity"/>
    <property type="evidence" value="ECO:0007669"/>
    <property type="project" value="UniProtKB-UniRule"/>
</dbReference>
<dbReference type="EMBL" id="JRPR02000018">
    <property type="protein sequence ID" value="TLD94651.1"/>
    <property type="molecule type" value="Genomic_DNA"/>
</dbReference>
<evidence type="ECO:0000259" key="13">
    <source>
        <dbReference type="Pfam" id="PF02768"/>
    </source>
</evidence>
<dbReference type="GO" id="GO:0003677">
    <property type="term" value="F:DNA binding"/>
    <property type="evidence" value="ECO:0007669"/>
    <property type="project" value="UniProtKB-UniRule"/>
</dbReference>
<dbReference type="NCBIfam" id="TIGR00663">
    <property type="entry name" value="dnan"/>
    <property type="match status" value="1"/>
</dbReference>
<evidence type="ECO:0000256" key="5">
    <source>
        <dbReference type="ARBA" id="ARBA00022679"/>
    </source>
</evidence>
<dbReference type="STRING" id="1677920.LS71_08475"/>
<dbReference type="OrthoDB" id="8421503at2"/>
<protein>
    <recommendedName>
        <fullName evidence="3 10">Beta sliding clamp</fullName>
    </recommendedName>
</protein>
<dbReference type="GO" id="GO:0006271">
    <property type="term" value="P:DNA strand elongation involved in DNA replication"/>
    <property type="evidence" value="ECO:0007669"/>
    <property type="project" value="TreeGrafter"/>
</dbReference>
<keyword evidence="9" id="KW-0238">DNA-binding</keyword>
<sequence length="353" mass="40460">MKISIPKSLLETTLTNCQNFLDKRDRSQITSHIYFEATDDMFILKATDYEIWLESRINIPSQMQGNATANGRQILDTIKRLKEGDITIETKEDSLHISQGKSRTKLPMFNADEFPKFPEYEQNAQINIESEKFLNSLKKINPAVDTNNPKYELNGCLLDIKDYGFNFAATDTRRLAVIEYKSQSINVLSLIIPKKAIIEVSKLFIDGFEIYHNPTHLILKSNEYTFYTKLINGKYPDYEKIIPKEFKHKITLPKDKFVDALQFVKSLANNIKITLTPNEISFETLNEESGEASTQIEVQTGIDEFTLGINSKYILDFLSQVEGSEFVLCLNDTNTPFVVVYENFSTVIMPVIL</sequence>
<evidence type="ECO:0000259" key="11">
    <source>
        <dbReference type="Pfam" id="PF00712"/>
    </source>
</evidence>